<dbReference type="EMBL" id="BAABJQ010000021">
    <property type="protein sequence ID" value="GAA5194442.1"/>
    <property type="molecule type" value="Genomic_DNA"/>
</dbReference>
<feature type="transmembrane region" description="Helical" evidence="2">
    <location>
        <begin position="13"/>
        <end position="34"/>
    </location>
</feature>
<proteinExistence type="predicted"/>
<keyword evidence="2" id="KW-0812">Transmembrane</keyword>
<sequence length="543" mass="58042">MIPPFDLDWWNEVASVIGGIVAVGGVAIGAARILRDRRQPKGRASPLGGLIQELRDADAIKSYPLTSPVPLLSDEYVPRTLVAREGGDQAVTEAALLSPKAGNALVIGEPGSGKTALVKHAAAESARHLIGLNPKQWGRAGAVIVVLPAAALVHRSLPAALAPRAPRADFSRPPLPGRRWLVCVDALDAVTDPGARAAVLSRLAGLTGADPWQVLVTTRQLPADELAALTRHGYTAYHLTPFDDEAFRRCAHAWTGSGAEAFTEWVSRRNLDALTRIPLFAGIAAQLWRREAVGEAAGPAELLDRFVQHLLPAGRAPLDEACEKLRARLPHGRDFADRLAGLHQPLVEVAATAVLAERNPVEAVVAWTARQAGVAPAELPADWPEHVRRILGATGLFTPEELAPVWRRVIEHLAAGPIARGDGDPAGDEPVTAQTRGVQSAALARVDPDRTRAQLADPAGVLAAGYWLVSGEVDDPELRADILAALLAGWTPPRADGECWSLLASYDTTAERRRELHAVATDPDRPSRVRRATTQFLALRRTS</sequence>
<evidence type="ECO:0000313" key="3">
    <source>
        <dbReference type="EMBL" id="GAA5194442.1"/>
    </source>
</evidence>
<evidence type="ECO:0008006" key="5">
    <source>
        <dbReference type="Google" id="ProtNLM"/>
    </source>
</evidence>
<keyword evidence="4" id="KW-1185">Reference proteome</keyword>
<reference evidence="4" key="1">
    <citation type="journal article" date="2019" name="Int. J. Syst. Evol. Microbiol.">
        <title>The Global Catalogue of Microorganisms (GCM) 10K type strain sequencing project: providing services to taxonomists for standard genome sequencing and annotation.</title>
        <authorList>
            <consortium name="The Broad Institute Genomics Platform"/>
            <consortium name="The Broad Institute Genome Sequencing Center for Infectious Disease"/>
            <person name="Wu L."/>
            <person name="Ma J."/>
        </authorList>
    </citation>
    <scope>NUCLEOTIDE SEQUENCE [LARGE SCALE GENOMIC DNA]</scope>
    <source>
        <strain evidence="4">JCM 18304</strain>
    </source>
</reference>
<comment type="caution">
    <text evidence="3">The sequence shown here is derived from an EMBL/GenBank/DDBJ whole genome shotgun (WGS) entry which is preliminary data.</text>
</comment>
<evidence type="ECO:0000256" key="1">
    <source>
        <dbReference type="SAM" id="MobiDB-lite"/>
    </source>
</evidence>
<keyword evidence="2" id="KW-1133">Transmembrane helix</keyword>
<dbReference type="Gene3D" id="3.40.50.300">
    <property type="entry name" value="P-loop containing nucleotide triphosphate hydrolases"/>
    <property type="match status" value="1"/>
</dbReference>
<feature type="region of interest" description="Disordered" evidence="1">
    <location>
        <begin position="418"/>
        <end position="442"/>
    </location>
</feature>
<name>A0ABP9SD56_9ACTN</name>
<gene>
    <name evidence="3" type="ORF">GCM10023322_58850</name>
</gene>
<dbReference type="RefSeq" id="WP_345635071.1">
    <property type="nucleotide sequence ID" value="NZ_BAABJQ010000021.1"/>
</dbReference>
<accession>A0ABP9SD56</accession>
<evidence type="ECO:0000256" key="2">
    <source>
        <dbReference type="SAM" id="Phobius"/>
    </source>
</evidence>
<keyword evidence="2" id="KW-0472">Membrane</keyword>
<evidence type="ECO:0000313" key="4">
    <source>
        <dbReference type="Proteomes" id="UP001501570"/>
    </source>
</evidence>
<organism evidence="3 4">
    <name type="scientific">Rugosimonospora acidiphila</name>
    <dbReference type="NCBI Taxonomy" id="556531"/>
    <lineage>
        <taxon>Bacteria</taxon>
        <taxon>Bacillati</taxon>
        <taxon>Actinomycetota</taxon>
        <taxon>Actinomycetes</taxon>
        <taxon>Micromonosporales</taxon>
        <taxon>Micromonosporaceae</taxon>
        <taxon>Rugosimonospora</taxon>
    </lineage>
</organism>
<dbReference type="SUPFAM" id="SSF52540">
    <property type="entry name" value="P-loop containing nucleoside triphosphate hydrolases"/>
    <property type="match status" value="1"/>
</dbReference>
<dbReference type="InterPro" id="IPR027417">
    <property type="entry name" value="P-loop_NTPase"/>
</dbReference>
<protein>
    <recommendedName>
        <fullName evidence="5">NACHT domain-containing protein</fullName>
    </recommendedName>
</protein>
<dbReference type="Proteomes" id="UP001501570">
    <property type="component" value="Unassembled WGS sequence"/>
</dbReference>